<dbReference type="Proteomes" id="UP000324800">
    <property type="component" value="Unassembled WGS sequence"/>
</dbReference>
<protein>
    <submittedName>
        <fullName evidence="1">Uncharacterized protein</fullName>
    </submittedName>
</protein>
<reference evidence="1 2" key="1">
    <citation type="submission" date="2019-03" db="EMBL/GenBank/DDBJ databases">
        <title>Single cell metagenomics reveals metabolic interactions within the superorganism composed of flagellate Streblomastix strix and complex community of Bacteroidetes bacteria on its surface.</title>
        <authorList>
            <person name="Treitli S.C."/>
            <person name="Kolisko M."/>
            <person name="Husnik F."/>
            <person name="Keeling P."/>
            <person name="Hampl V."/>
        </authorList>
    </citation>
    <scope>NUCLEOTIDE SEQUENCE [LARGE SCALE GENOMIC DNA]</scope>
    <source>
        <strain evidence="1">ST1C</strain>
    </source>
</reference>
<comment type="caution">
    <text evidence="1">The sequence shown here is derived from an EMBL/GenBank/DDBJ whole genome shotgun (WGS) entry which is preliminary data.</text>
</comment>
<proteinExistence type="predicted"/>
<evidence type="ECO:0000313" key="2">
    <source>
        <dbReference type="Proteomes" id="UP000324800"/>
    </source>
</evidence>
<dbReference type="EMBL" id="SNRW01000983">
    <property type="protein sequence ID" value="KAA6398318.1"/>
    <property type="molecule type" value="Genomic_DNA"/>
</dbReference>
<accession>A0A5J4WTL4</accession>
<gene>
    <name evidence="1" type="ORF">EZS28_006156</name>
</gene>
<sequence>MIPPEKPDIVYLLAEPTAQAVLAYKKFNVRIVNIGFGSSGAMQSIMSFSNIKSLLMTFVMSQQPTWFYLILLNDFVLIIYQLHVIPALYEALTQTVNGLMFDCFVDQDVVSAPSDLYHSFTFENFNCTDRTGGFYGKDSVNVFHTSTLFEGTKESKTLHPNKYMLAWKLATDDSFMCGNNSSKLGARTNIQVILHSNFTKGILVNTDTNKDQNQNDLKQFIALGSYPDPTEASITPIMHYLCDAFMRITFDNNSDPQVLNIDVIGELAGSAINAGLIQQSIAIAPIQSIGQQYTVYANITTFNGMLLGVPMNFGFIALSTIENKVYPSQCTVSGSE</sequence>
<dbReference type="AlphaFoldDB" id="A0A5J4WTL4"/>
<organism evidence="1 2">
    <name type="scientific">Streblomastix strix</name>
    <dbReference type="NCBI Taxonomy" id="222440"/>
    <lineage>
        <taxon>Eukaryota</taxon>
        <taxon>Metamonada</taxon>
        <taxon>Preaxostyla</taxon>
        <taxon>Oxymonadida</taxon>
        <taxon>Streblomastigidae</taxon>
        <taxon>Streblomastix</taxon>
    </lineage>
</organism>
<name>A0A5J4WTL4_9EUKA</name>
<evidence type="ECO:0000313" key="1">
    <source>
        <dbReference type="EMBL" id="KAA6398318.1"/>
    </source>
</evidence>